<feature type="region of interest" description="Disordered" evidence="1">
    <location>
        <begin position="448"/>
        <end position="533"/>
    </location>
</feature>
<dbReference type="Proteomes" id="UP000751190">
    <property type="component" value="Unassembled WGS sequence"/>
</dbReference>
<reference evidence="4" key="1">
    <citation type="submission" date="2021-05" db="EMBL/GenBank/DDBJ databases">
        <title>The genome of the haptophyte Pavlova lutheri (Diacronema luteri, Pavlovales) - a model for lipid biosynthesis in eukaryotic algae.</title>
        <authorList>
            <person name="Hulatt C.J."/>
            <person name="Posewitz M.C."/>
        </authorList>
    </citation>
    <scope>NUCLEOTIDE SEQUENCE</scope>
    <source>
        <strain evidence="4">NIVA-4/92</strain>
    </source>
</reference>
<feature type="compositionally biased region" description="Pro residues" evidence="1">
    <location>
        <begin position="517"/>
        <end position="531"/>
    </location>
</feature>
<evidence type="ECO:0000313" key="4">
    <source>
        <dbReference type="EMBL" id="KAG8465061.1"/>
    </source>
</evidence>
<dbReference type="GO" id="GO:0012506">
    <property type="term" value="C:vesicle membrane"/>
    <property type="evidence" value="ECO:0007669"/>
    <property type="project" value="TreeGrafter"/>
</dbReference>
<accession>A0A8J5XH09</accession>
<dbReference type="SUPFAM" id="SSF54236">
    <property type="entry name" value="Ubiquitin-like"/>
    <property type="match status" value="1"/>
</dbReference>
<dbReference type="CDD" id="cd09212">
    <property type="entry name" value="PUB"/>
    <property type="match status" value="1"/>
</dbReference>
<dbReference type="InterPro" id="IPR018997">
    <property type="entry name" value="PUB_domain"/>
</dbReference>
<gene>
    <name evidence="4" type="ORF">KFE25_012424</name>
</gene>
<dbReference type="EMBL" id="JAGTXO010000011">
    <property type="protein sequence ID" value="KAG8465061.1"/>
    <property type="molecule type" value="Genomic_DNA"/>
</dbReference>
<evidence type="ECO:0008006" key="6">
    <source>
        <dbReference type="Google" id="ProtNLM"/>
    </source>
</evidence>
<feature type="compositionally biased region" description="Low complexity" evidence="1">
    <location>
        <begin position="448"/>
        <end position="516"/>
    </location>
</feature>
<feature type="region of interest" description="Disordered" evidence="1">
    <location>
        <begin position="689"/>
        <end position="709"/>
    </location>
</feature>
<evidence type="ECO:0000313" key="5">
    <source>
        <dbReference type="Proteomes" id="UP000751190"/>
    </source>
</evidence>
<dbReference type="GO" id="GO:0006886">
    <property type="term" value="P:intracellular protein transport"/>
    <property type="evidence" value="ECO:0007669"/>
    <property type="project" value="TreeGrafter"/>
</dbReference>
<dbReference type="Gene3D" id="3.10.20.90">
    <property type="entry name" value="Phosphatidylinositol 3-kinase Catalytic Subunit, Chain A, domain 1"/>
    <property type="match status" value="1"/>
</dbReference>
<evidence type="ECO:0000256" key="1">
    <source>
        <dbReference type="SAM" id="MobiDB-lite"/>
    </source>
</evidence>
<feature type="region of interest" description="Disordered" evidence="1">
    <location>
        <begin position="787"/>
        <end position="860"/>
    </location>
</feature>
<sequence>MSKLSVLVHGRREAVSVTPSTLLHAVLDEVCRRHQLDAAVHALRPERGGAPLDLSAPFRLSGLANNARLELVAAVARPGATALAGECRVGVQLDDGTRFVGQFALDTTLASVLAWAGSDAAAGRKLAPALSYAAHAVEGEEALCGTTLRRLGAIASGSILLRARTATPSAERARDAPAAPAVAADDGATSMEVDAMEVDGGEGCAALELERPAAPVACITAASTLAPEPLRALPLSPPSPQPPLPPPTPRARAADGAADGAADALVARAAVDAPGSALDGRGGDGAPLASLTHAASATAHVTAAAAEAEALGQLFEQRRALAGPLSRMRAAAGGGGGGAADFALGVRTLRSLVANVLRAPDEPKFRMLRPDGAAVHQRLGRLDGSMDALRACGWEVAPAHLLCLPVAPDEPGARAQAARLSASLHALDALADAFAGAVQAAPGPLQAAPGPLQAAPGPLQAAPGPLQAAPGPLQAAPGPLQAAPGPLQAAPGPLQAAPGPLQAAPGPLEPRAAVDAPAPPVPPPPSAPPRAPAAGLTLTEARVAALRARKEDVRADAGCERRLALFRTSGRSLQGAIRAAEELSDDFYEVRAHDLGGALGGADGACGGGAGGSASGAGCGGAARAAPMLQTPAMRELARLERLAERQCTVIRLRLSTEHMLQAHFHPQEPISRLVDLLTEHVLLPAENGTDGAADGAADGARGGGGTGGGVGAARWQLRLHIAPPLRVLHLDRSFAQEALVPAALVHASWEAAGCPVAGGAANRIVPPPPLPPPLRVRAELLASAAELPADQPMHERPARVGGTPAARAESAAAAAERRALGATVGLGGGSGGGGDDDAPSAPPASRPGGKAGKPKWLKL</sequence>
<feature type="compositionally biased region" description="Pro residues" evidence="1">
    <location>
        <begin position="235"/>
        <end position="249"/>
    </location>
</feature>
<dbReference type="Pfam" id="PF09409">
    <property type="entry name" value="PUB"/>
    <property type="match status" value="1"/>
</dbReference>
<feature type="compositionally biased region" description="Gly residues" evidence="1">
    <location>
        <begin position="825"/>
        <end position="834"/>
    </location>
</feature>
<dbReference type="CDD" id="cd16105">
    <property type="entry name" value="Ubl_ASPSCR1_like"/>
    <property type="match status" value="1"/>
</dbReference>
<dbReference type="Gene3D" id="1.20.58.2190">
    <property type="match status" value="1"/>
</dbReference>
<dbReference type="OrthoDB" id="440781at2759"/>
<feature type="domain" description="TUG ubiquitin-like" evidence="3">
    <location>
        <begin position="9"/>
        <end position="71"/>
    </location>
</feature>
<dbReference type="GO" id="GO:0005634">
    <property type="term" value="C:nucleus"/>
    <property type="evidence" value="ECO:0007669"/>
    <property type="project" value="TreeGrafter"/>
</dbReference>
<feature type="compositionally biased region" description="Low complexity" evidence="1">
    <location>
        <begin position="250"/>
        <end position="259"/>
    </location>
</feature>
<dbReference type="InterPro" id="IPR036339">
    <property type="entry name" value="PUB-like_dom_sf"/>
</dbReference>
<proteinExistence type="predicted"/>
<evidence type="ECO:0000259" key="3">
    <source>
        <dbReference type="Pfam" id="PF11470"/>
    </source>
</evidence>
<feature type="region of interest" description="Disordered" evidence="1">
    <location>
        <begin position="230"/>
        <end position="259"/>
    </location>
</feature>
<dbReference type="GO" id="GO:0005737">
    <property type="term" value="C:cytoplasm"/>
    <property type="evidence" value="ECO:0007669"/>
    <property type="project" value="TreeGrafter"/>
</dbReference>
<dbReference type="InterPro" id="IPR029071">
    <property type="entry name" value="Ubiquitin-like_domsf"/>
</dbReference>
<comment type="caution">
    <text evidence="4">The sequence shown here is derived from an EMBL/GenBank/DDBJ whole genome shotgun (WGS) entry which is preliminary data.</text>
</comment>
<dbReference type="SUPFAM" id="SSF143503">
    <property type="entry name" value="PUG domain-like"/>
    <property type="match status" value="1"/>
</dbReference>
<dbReference type="AlphaFoldDB" id="A0A8J5XH09"/>
<feature type="domain" description="PUB" evidence="2">
    <location>
        <begin position="342"/>
        <end position="396"/>
    </location>
</feature>
<dbReference type="PANTHER" id="PTHR46467">
    <property type="entry name" value="TETHER CONTAINING UBX DOMAIN FOR GLUT4"/>
    <property type="match status" value="1"/>
</dbReference>
<feature type="compositionally biased region" description="Low complexity" evidence="1">
    <location>
        <begin position="689"/>
        <end position="700"/>
    </location>
</feature>
<dbReference type="InterPro" id="IPR021569">
    <property type="entry name" value="TUG-UBL1"/>
</dbReference>
<organism evidence="4 5">
    <name type="scientific">Diacronema lutheri</name>
    <name type="common">Unicellular marine alga</name>
    <name type="synonym">Monochrysis lutheri</name>
    <dbReference type="NCBI Taxonomy" id="2081491"/>
    <lineage>
        <taxon>Eukaryota</taxon>
        <taxon>Haptista</taxon>
        <taxon>Haptophyta</taxon>
        <taxon>Pavlovophyceae</taxon>
        <taxon>Pavlovales</taxon>
        <taxon>Pavlovaceae</taxon>
        <taxon>Diacronema</taxon>
    </lineage>
</organism>
<dbReference type="PANTHER" id="PTHR46467:SF1">
    <property type="entry name" value="TETHER CONTAINING UBX DOMAIN FOR GLUT4"/>
    <property type="match status" value="1"/>
</dbReference>
<keyword evidence="5" id="KW-1185">Reference proteome</keyword>
<name>A0A8J5XH09_DIALT</name>
<protein>
    <recommendedName>
        <fullName evidence="6">TUG ubiquitin-like domain-containing protein</fullName>
    </recommendedName>
</protein>
<dbReference type="Pfam" id="PF11470">
    <property type="entry name" value="TUG-UBL1"/>
    <property type="match status" value="1"/>
</dbReference>
<feature type="compositionally biased region" description="Low complexity" evidence="1">
    <location>
        <begin position="806"/>
        <end position="815"/>
    </location>
</feature>
<evidence type="ECO:0000259" key="2">
    <source>
        <dbReference type="Pfam" id="PF09409"/>
    </source>
</evidence>